<dbReference type="AlphaFoldDB" id="A0A1I5EY90"/>
<keyword evidence="6" id="KW-0464">Manganese</keyword>
<dbReference type="SUPFAM" id="SSF55811">
    <property type="entry name" value="Nudix"/>
    <property type="match status" value="1"/>
</dbReference>
<keyword evidence="9" id="KW-1185">Reference proteome</keyword>
<gene>
    <name evidence="8" type="ORF">SAMN05216207_103354</name>
</gene>
<dbReference type="OrthoDB" id="9804442at2"/>
<comment type="cofactor">
    <cofactor evidence="1">
        <name>Mn(2+)</name>
        <dbReference type="ChEBI" id="CHEBI:29035"/>
    </cofactor>
</comment>
<evidence type="ECO:0000256" key="6">
    <source>
        <dbReference type="ARBA" id="ARBA00023211"/>
    </source>
</evidence>
<proteinExistence type="predicted"/>
<reference evidence="8 9" key="1">
    <citation type="submission" date="2016-10" db="EMBL/GenBank/DDBJ databases">
        <authorList>
            <person name="de Groot N.N."/>
        </authorList>
    </citation>
    <scope>NUCLEOTIDE SEQUENCE [LARGE SCALE GENOMIC DNA]</scope>
    <source>
        <strain evidence="8 9">CGMCC 4.1877</strain>
    </source>
</reference>
<dbReference type="PANTHER" id="PTHR12992">
    <property type="entry name" value="NUDIX HYDROLASE"/>
    <property type="match status" value="1"/>
</dbReference>
<organism evidence="8 9">
    <name type="scientific">Pseudonocardia ammonioxydans</name>
    <dbReference type="NCBI Taxonomy" id="260086"/>
    <lineage>
        <taxon>Bacteria</taxon>
        <taxon>Bacillati</taxon>
        <taxon>Actinomycetota</taxon>
        <taxon>Actinomycetes</taxon>
        <taxon>Pseudonocardiales</taxon>
        <taxon>Pseudonocardiaceae</taxon>
        <taxon>Pseudonocardia</taxon>
    </lineage>
</organism>
<evidence type="ECO:0000256" key="3">
    <source>
        <dbReference type="ARBA" id="ARBA00022723"/>
    </source>
</evidence>
<dbReference type="InterPro" id="IPR015797">
    <property type="entry name" value="NUDIX_hydrolase-like_dom_sf"/>
</dbReference>
<sequence>MNVEDGGAALPDGVVPAAVAQRLCARVRAALTVLPDELRHIASDADRAGKRAAAVTMTLLPVPGATGDGALADEIAFVLTRRARSLRAHSGQWALPGGRIDAGETAEQAGRREVSEEIGIELGPERVLGLLDDYPTRSGYVITPVVLWAGGAGEPVPNPAEVAELHRPALAEIDHEPRFLTIPESDAPVIQVPLFDRFVHAPTGAVLHQFREVVLHGRATRVAHLEQPVFAWR</sequence>
<comment type="cofactor">
    <cofactor evidence="2">
        <name>Mg(2+)</name>
        <dbReference type="ChEBI" id="CHEBI:18420"/>
    </cofactor>
</comment>
<dbReference type="PROSITE" id="PS51462">
    <property type="entry name" value="NUDIX"/>
    <property type="match status" value="1"/>
</dbReference>
<evidence type="ECO:0000313" key="9">
    <source>
        <dbReference type="Proteomes" id="UP000199614"/>
    </source>
</evidence>
<feature type="domain" description="Nudix hydrolase" evidence="7">
    <location>
        <begin position="49"/>
        <end position="194"/>
    </location>
</feature>
<keyword evidence="3" id="KW-0479">Metal-binding</keyword>
<keyword evidence="5" id="KW-0460">Magnesium</keyword>
<evidence type="ECO:0000256" key="1">
    <source>
        <dbReference type="ARBA" id="ARBA00001936"/>
    </source>
</evidence>
<evidence type="ECO:0000256" key="4">
    <source>
        <dbReference type="ARBA" id="ARBA00022801"/>
    </source>
</evidence>
<dbReference type="GO" id="GO:0010945">
    <property type="term" value="F:coenzyme A diphosphatase activity"/>
    <property type="evidence" value="ECO:0007669"/>
    <property type="project" value="InterPro"/>
</dbReference>
<dbReference type="InterPro" id="IPR020476">
    <property type="entry name" value="Nudix_hydrolase"/>
</dbReference>
<name>A0A1I5EY90_PSUAM</name>
<accession>A0A1I5EY90</accession>
<dbReference type="STRING" id="260086.SAMN05216207_103354"/>
<keyword evidence="4" id="KW-0378">Hydrolase</keyword>
<evidence type="ECO:0000256" key="2">
    <source>
        <dbReference type="ARBA" id="ARBA00001946"/>
    </source>
</evidence>
<dbReference type="Gene3D" id="3.90.79.10">
    <property type="entry name" value="Nucleoside Triphosphate Pyrophosphohydrolase"/>
    <property type="match status" value="1"/>
</dbReference>
<dbReference type="InterPro" id="IPR000086">
    <property type="entry name" value="NUDIX_hydrolase_dom"/>
</dbReference>
<dbReference type="GO" id="GO:0046872">
    <property type="term" value="F:metal ion binding"/>
    <property type="evidence" value="ECO:0007669"/>
    <property type="project" value="UniProtKB-KW"/>
</dbReference>
<dbReference type="RefSeq" id="WP_093350830.1">
    <property type="nucleotide sequence ID" value="NZ_FOUY01000033.1"/>
</dbReference>
<dbReference type="PRINTS" id="PR00502">
    <property type="entry name" value="NUDIXFAMILY"/>
</dbReference>
<dbReference type="CDD" id="cd03426">
    <property type="entry name" value="NUDIX_CoAse_Nudt7"/>
    <property type="match status" value="1"/>
</dbReference>
<dbReference type="PANTHER" id="PTHR12992:SF11">
    <property type="entry name" value="MITOCHONDRIAL COENZYME A DIPHOSPHATASE NUDT8"/>
    <property type="match status" value="1"/>
</dbReference>
<dbReference type="InterPro" id="IPR045121">
    <property type="entry name" value="CoAse"/>
</dbReference>
<dbReference type="EMBL" id="FOUY01000033">
    <property type="protein sequence ID" value="SFO16031.1"/>
    <property type="molecule type" value="Genomic_DNA"/>
</dbReference>
<evidence type="ECO:0000256" key="5">
    <source>
        <dbReference type="ARBA" id="ARBA00022842"/>
    </source>
</evidence>
<evidence type="ECO:0000259" key="7">
    <source>
        <dbReference type="PROSITE" id="PS51462"/>
    </source>
</evidence>
<evidence type="ECO:0000313" key="8">
    <source>
        <dbReference type="EMBL" id="SFO16031.1"/>
    </source>
</evidence>
<protein>
    <submittedName>
        <fullName evidence="8">ADP-ribose pyrophosphatase YjhB, NUDIX family</fullName>
    </submittedName>
</protein>
<dbReference type="Pfam" id="PF00293">
    <property type="entry name" value="NUDIX"/>
    <property type="match status" value="1"/>
</dbReference>
<dbReference type="Proteomes" id="UP000199614">
    <property type="component" value="Unassembled WGS sequence"/>
</dbReference>